<keyword evidence="2" id="KW-1185">Reference proteome</keyword>
<proteinExistence type="predicted"/>
<name>A0AAU9IU16_9CILI</name>
<dbReference type="Proteomes" id="UP001162131">
    <property type="component" value="Unassembled WGS sequence"/>
</dbReference>
<comment type="caution">
    <text evidence="1">The sequence shown here is derived from an EMBL/GenBank/DDBJ whole genome shotgun (WGS) entry which is preliminary data.</text>
</comment>
<reference evidence="1" key="1">
    <citation type="submission" date="2021-09" db="EMBL/GenBank/DDBJ databases">
        <authorList>
            <consortium name="AG Swart"/>
            <person name="Singh M."/>
            <person name="Singh A."/>
            <person name="Seah K."/>
            <person name="Emmerich C."/>
        </authorList>
    </citation>
    <scope>NUCLEOTIDE SEQUENCE</scope>
    <source>
        <strain evidence="1">ATCC30299</strain>
    </source>
</reference>
<sequence>MAEVSSSYFSLPSELLLPKPKRYHMHTKAPSACTTASKSDASLKNQLLEEISQIIYGKRSQNKLDTSSTQWKPKILVTPRSSNPIIEDELFKEFDKEMSP</sequence>
<evidence type="ECO:0000313" key="1">
    <source>
        <dbReference type="EMBL" id="CAG9311798.1"/>
    </source>
</evidence>
<evidence type="ECO:0000313" key="2">
    <source>
        <dbReference type="Proteomes" id="UP001162131"/>
    </source>
</evidence>
<organism evidence="1 2">
    <name type="scientific">Blepharisma stoltei</name>
    <dbReference type="NCBI Taxonomy" id="1481888"/>
    <lineage>
        <taxon>Eukaryota</taxon>
        <taxon>Sar</taxon>
        <taxon>Alveolata</taxon>
        <taxon>Ciliophora</taxon>
        <taxon>Postciliodesmatophora</taxon>
        <taxon>Heterotrichea</taxon>
        <taxon>Heterotrichida</taxon>
        <taxon>Blepharismidae</taxon>
        <taxon>Blepharisma</taxon>
    </lineage>
</organism>
<dbReference type="AlphaFoldDB" id="A0AAU9IU16"/>
<dbReference type="EMBL" id="CAJZBQ010000005">
    <property type="protein sequence ID" value="CAG9311798.1"/>
    <property type="molecule type" value="Genomic_DNA"/>
</dbReference>
<protein>
    <submittedName>
        <fullName evidence="1">Uncharacterized protein</fullName>
    </submittedName>
</protein>
<gene>
    <name evidence="1" type="ORF">BSTOLATCC_MIC5058</name>
</gene>
<accession>A0AAU9IU16</accession>